<dbReference type="Gene3D" id="2.60.120.200">
    <property type="match status" value="1"/>
</dbReference>
<dbReference type="PANTHER" id="PTHR10963:SF55">
    <property type="entry name" value="GLYCOSIDE HYDROLASE FAMILY 16 PROTEIN"/>
    <property type="match status" value="1"/>
</dbReference>
<dbReference type="SUPFAM" id="SSF49899">
    <property type="entry name" value="Concanavalin A-like lectins/glucanases"/>
    <property type="match status" value="1"/>
</dbReference>
<gene>
    <name evidence="3" type="ORF">GCM10023311_26640</name>
</gene>
<dbReference type="InterPro" id="IPR000757">
    <property type="entry name" value="Beta-glucanase-like"/>
</dbReference>
<reference evidence="4" key="1">
    <citation type="journal article" date="2019" name="Int. J. Syst. Evol. Microbiol.">
        <title>The Global Catalogue of Microorganisms (GCM) 10K type strain sequencing project: providing services to taxonomists for standard genome sequencing and annotation.</title>
        <authorList>
            <consortium name="The Broad Institute Genomics Platform"/>
            <consortium name="The Broad Institute Genome Sequencing Center for Infectious Disease"/>
            <person name="Wu L."/>
            <person name="Ma J."/>
        </authorList>
    </citation>
    <scope>NUCLEOTIDE SEQUENCE [LARGE SCALE GENOMIC DNA]</scope>
    <source>
        <strain evidence="4">JCM 18274</strain>
    </source>
</reference>
<dbReference type="RefSeq" id="WP_345274660.1">
    <property type="nucleotide sequence ID" value="NZ_BAABJH010000007.1"/>
</dbReference>
<proteinExistence type="inferred from homology"/>
<dbReference type="PROSITE" id="PS51762">
    <property type="entry name" value="GH16_2"/>
    <property type="match status" value="1"/>
</dbReference>
<dbReference type="PANTHER" id="PTHR10963">
    <property type="entry name" value="GLYCOSYL HYDROLASE-RELATED"/>
    <property type="match status" value="1"/>
</dbReference>
<feature type="domain" description="GH16" evidence="2">
    <location>
        <begin position="32"/>
        <end position="278"/>
    </location>
</feature>
<comment type="similarity">
    <text evidence="1">Belongs to the glycosyl hydrolase 16 family.</text>
</comment>
<dbReference type="PROSITE" id="PS51257">
    <property type="entry name" value="PROKAR_LIPOPROTEIN"/>
    <property type="match status" value="1"/>
</dbReference>
<dbReference type="Proteomes" id="UP001500433">
    <property type="component" value="Unassembled WGS sequence"/>
</dbReference>
<name>A0ABP9FEF7_9FLAO</name>
<dbReference type="InterPro" id="IPR050546">
    <property type="entry name" value="Glycosyl_Hydrlase_16"/>
</dbReference>
<evidence type="ECO:0000313" key="4">
    <source>
        <dbReference type="Proteomes" id="UP001500433"/>
    </source>
</evidence>
<evidence type="ECO:0000256" key="1">
    <source>
        <dbReference type="ARBA" id="ARBA00006865"/>
    </source>
</evidence>
<evidence type="ECO:0000259" key="2">
    <source>
        <dbReference type="PROSITE" id="PS51762"/>
    </source>
</evidence>
<dbReference type="CDD" id="cd08023">
    <property type="entry name" value="GH16_laminarinase_like"/>
    <property type="match status" value="1"/>
</dbReference>
<evidence type="ECO:0000313" key="3">
    <source>
        <dbReference type="EMBL" id="GAA4899911.1"/>
    </source>
</evidence>
<dbReference type="InterPro" id="IPR013320">
    <property type="entry name" value="ConA-like_dom_sf"/>
</dbReference>
<protein>
    <recommendedName>
        <fullName evidence="2">GH16 domain-containing protein</fullName>
    </recommendedName>
</protein>
<accession>A0ABP9FEF7</accession>
<organism evidence="3 4">
    <name type="scientific">Flaviramulus aquimarinus</name>
    <dbReference type="NCBI Taxonomy" id="1170456"/>
    <lineage>
        <taxon>Bacteria</taxon>
        <taxon>Pseudomonadati</taxon>
        <taxon>Bacteroidota</taxon>
        <taxon>Flavobacteriia</taxon>
        <taxon>Flavobacteriales</taxon>
        <taxon>Flavobacteriaceae</taxon>
        <taxon>Flaviramulus</taxon>
    </lineage>
</organism>
<sequence length="278" mass="31406">MKSLQKIKNNASLYSLLAISIGCFYSCEESVDDLEARGTEWNLVWSDEFDLDGAVDDTKWTHEIGDGSDQGIPGWGNNELQSYTANSDNSIVENGVLKLKARNSPYTSARIKTQGLFSQTYGRFEARIKTPFGKGIWPAFWLLGENIETVGWPQCGEIDIMELRGQEPQVAHGSLHGPGNYGGSPLSRSFTLEQDRFDKDFHVFAIEWGQDYIDYFVDGEVYQRITSNDVGEWVFNKPFFIILNIAIGGNYVGSPAHNTYFPQTMEVDYVRVYKETEL</sequence>
<comment type="caution">
    <text evidence="3">The sequence shown here is derived from an EMBL/GenBank/DDBJ whole genome shotgun (WGS) entry which is preliminary data.</text>
</comment>
<keyword evidence="4" id="KW-1185">Reference proteome</keyword>
<dbReference type="EMBL" id="BAABJH010000007">
    <property type="protein sequence ID" value="GAA4899911.1"/>
    <property type="molecule type" value="Genomic_DNA"/>
</dbReference>
<dbReference type="Pfam" id="PF00722">
    <property type="entry name" value="Glyco_hydro_16"/>
    <property type="match status" value="1"/>
</dbReference>